<evidence type="ECO:0000313" key="3">
    <source>
        <dbReference type="Proteomes" id="UP000483379"/>
    </source>
</evidence>
<dbReference type="NCBIfam" id="TIGR02523">
    <property type="entry name" value="type_IV_pilV"/>
    <property type="match status" value="1"/>
</dbReference>
<dbReference type="RefSeq" id="WP_164455756.1">
    <property type="nucleotide sequence ID" value="NZ_JAAIJQ010000107.1"/>
</dbReference>
<evidence type="ECO:0000313" key="2">
    <source>
        <dbReference type="EMBL" id="NEV64733.1"/>
    </source>
</evidence>
<name>A0A6M0K739_9GAMM</name>
<organism evidence="2 3">
    <name type="scientific">Thiorhodococcus minor</name>
    <dbReference type="NCBI Taxonomy" id="57489"/>
    <lineage>
        <taxon>Bacteria</taxon>
        <taxon>Pseudomonadati</taxon>
        <taxon>Pseudomonadota</taxon>
        <taxon>Gammaproteobacteria</taxon>
        <taxon>Chromatiales</taxon>
        <taxon>Chromatiaceae</taxon>
        <taxon>Thiorhodococcus</taxon>
    </lineage>
</organism>
<dbReference type="AlphaFoldDB" id="A0A6M0K739"/>
<proteinExistence type="predicted"/>
<keyword evidence="1" id="KW-0812">Transmembrane</keyword>
<dbReference type="NCBIfam" id="TIGR02532">
    <property type="entry name" value="IV_pilin_GFxxxE"/>
    <property type="match status" value="1"/>
</dbReference>
<keyword evidence="1" id="KW-0472">Membrane</keyword>
<dbReference type="Pfam" id="PF07963">
    <property type="entry name" value="N_methyl"/>
    <property type="match status" value="1"/>
</dbReference>
<dbReference type="Proteomes" id="UP000483379">
    <property type="component" value="Unassembled WGS sequence"/>
</dbReference>
<dbReference type="InterPro" id="IPR013362">
    <property type="entry name" value="Pilus_4_PilV"/>
</dbReference>
<accession>A0A6M0K739</accession>
<dbReference type="EMBL" id="JAAIJQ010000107">
    <property type="protein sequence ID" value="NEV64733.1"/>
    <property type="molecule type" value="Genomic_DNA"/>
</dbReference>
<dbReference type="InterPro" id="IPR012902">
    <property type="entry name" value="N_methyl_site"/>
</dbReference>
<keyword evidence="1" id="KW-1133">Transmembrane helix</keyword>
<sequence length="151" mass="15816">MIRKQHGFGLLEVLIAMVVLGVGILGMAHLQASALRLNHSASLRSQASNIAYDILDRMRANRAEAVKTPSPYGAALAATPPSCSPGTLSGATVAARDIEAWRSALACQLPQGTGSITIQDTGSAIEATIITQWDDSRGESSPQQFTVVTSL</sequence>
<comment type="caution">
    <text evidence="2">The sequence shown here is derived from an EMBL/GenBank/DDBJ whole genome shotgun (WGS) entry which is preliminary data.</text>
</comment>
<gene>
    <name evidence="2" type="primary">pilV</name>
    <name evidence="2" type="ORF">G3446_23160</name>
</gene>
<feature type="transmembrane region" description="Helical" evidence="1">
    <location>
        <begin position="7"/>
        <end position="30"/>
    </location>
</feature>
<protein>
    <submittedName>
        <fullName evidence="2">Type IV pilus modification protein PilV</fullName>
    </submittedName>
</protein>
<evidence type="ECO:0000256" key="1">
    <source>
        <dbReference type="SAM" id="Phobius"/>
    </source>
</evidence>
<reference evidence="2 3" key="1">
    <citation type="submission" date="2020-02" db="EMBL/GenBank/DDBJ databases">
        <title>Genome sequences of Thiorhodococcus mannitoliphagus and Thiorhodococcus minor, purple sulfur photosynthetic bacteria in the gammaproteobacterial family, Chromatiaceae.</title>
        <authorList>
            <person name="Aviles F.A."/>
            <person name="Meyer T.E."/>
            <person name="Kyndt J.A."/>
        </authorList>
    </citation>
    <scope>NUCLEOTIDE SEQUENCE [LARGE SCALE GENOMIC DNA]</scope>
    <source>
        <strain evidence="2 3">DSM 11518</strain>
    </source>
</reference>
<keyword evidence="3" id="KW-1185">Reference proteome</keyword>